<dbReference type="GO" id="GO:0046872">
    <property type="term" value="F:metal ion binding"/>
    <property type="evidence" value="ECO:0007669"/>
    <property type="project" value="InterPro"/>
</dbReference>
<reference evidence="8 9" key="1">
    <citation type="journal article" date="2004" name="Science">
        <title>The genome of the diatom Thalassiosira pseudonana: ecology, evolution, and metabolism.</title>
        <authorList>
            <person name="Armbrust E.V."/>
            <person name="Berges J.A."/>
            <person name="Bowler C."/>
            <person name="Green B.R."/>
            <person name="Martinez D."/>
            <person name="Putnam N.H."/>
            <person name="Zhou S."/>
            <person name="Allen A.E."/>
            <person name="Apt K.E."/>
            <person name="Bechner M."/>
            <person name="Brzezinski M.A."/>
            <person name="Chaal B.K."/>
            <person name="Chiovitti A."/>
            <person name="Davis A.K."/>
            <person name="Demarest M.S."/>
            <person name="Detter J.C."/>
            <person name="Glavina T."/>
            <person name="Goodstein D."/>
            <person name="Hadi M.Z."/>
            <person name="Hellsten U."/>
            <person name="Hildebrand M."/>
            <person name="Jenkins B.D."/>
            <person name="Jurka J."/>
            <person name="Kapitonov V.V."/>
            <person name="Kroger N."/>
            <person name="Lau W.W."/>
            <person name="Lane T.W."/>
            <person name="Larimer F.W."/>
            <person name="Lippmeier J.C."/>
            <person name="Lucas S."/>
            <person name="Medina M."/>
            <person name="Montsant A."/>
            <person name="Obornik M."/>
            <person name="Parker M.S."/>
            <person name="Palenik B."/>
            <person name="Pazour G.J."/>
            <person name="Richardson P.M."/>
            <person name="Rynearson T.A."/>
            <person name="Saito M.A."/>
            <person name="Schwartz D.C."/>
            <person name="Thamatrakoln K."/>
            <person name="Valentin K."/>
            <person name="Vardi A."/>
            <person name="Wilkerson F.P."/>
            <person name="Rokhsar D.S."/>
        </authorList>
    </citation>
    <scope>NUCLEOTIDE SEQUENCE [LARGE SCALE GENOMIC DNA]</scope>
    <source>
        <strain evidence="8 9">CCMP1335</strain>
    </source>
</reference>
<evidence type="ECO:0000313" key="9">
    <source>
        <dbReference type="Proteomes" id="UP000001449"/>
    </source>
</evidence>
<dbReference type="PANTHER" id="PTHR43585:SF2">
    <property type="entry name" value="ATP-GRASP ENZYME FSQD"/>
    <property type="match status" value="1"/>
</dbReference>
<evidence type="ECO:0000256" key="3">
    <source>
        <dbReference type="ARBA" id="ARBA00022840"/>
    </source>
</evidence>
<dbReference type="PROSITE" id="PS50975">
    <property type="entry name" value="ATP_GRASP"/>
    <property type="match status" value="1"/>
</dbReference>
<dbReference type="SUPFAM" id="SSF56059">
    <property type="entry name" value="Glutathione synthetase ATP-binding domain-like"/>
    <property type="match status" value="1"/>
</dbReference>
<dbReference type="HOGENOM" id="CLU_382897_0_0_1"/>
<evidence type="ECO:0000256" key="2">
    <source>
        <dbReference type="ARBA" id="ARBA00022741"/>
    </source>
</evidence>
<organism evidence="8 9">
    <name type="scientific">Thalassiosira pseudonana</name>
    <name type="common">Marine diatom</name>
    <name type="synonym">Cyclotella nana</name>
    <dbReference type="NCBI Taxonomy" id="35128"/>
    <lineage>
        <taxon>Eukaryota</taxon>
        <taxon>Sar</taxon>
        <taxon>Stramenopiles</taxon>
        <taxon>Ochrophyta</taxon>
        <taxon>Bacillariophyta</taxon>
        <taxon>Coscinodiscophyceae</taxon>
        <taxon>Thalassiosirophycidae</taxon>
        <taxon>Thalassiosirales</taxon>
        <taxon>Thalassiosiraceae</taxon>
        <taxon>Thalassiosira</taxon>
    </lineage>
</organism>
<evidence type="ECO:0000256" key="6">
    <source>
        <dbReference type="SAM" id="SignalP"/>
    </source>
</evidence>
<dbReference type="AlphaFoldDB" id="B5YMI9"/>
<keyword evidence="3 4" id="KW-0067">ATP-binding</keyword>
<dbReference type="InterPro" id="IPR011761">
    <property type="entry name" value="ATP-grasp"/>
</dbReference>
<feature type="region of interest" description="Disordered" evidence="5">
    <location>
        <begin position="159"/>
        <end position="191"/>
    </location>
</feature>
<dbReference type="KEGG" id="tps:THAPS_6805"/>
<dbReference type="InParanoid" id="B5YMI9"/>
<feature type="domain" description="ATP-grasp" evidence="7">
    <location>
        <begin position="371"/>
        <end position="598"/>
    </location>
</feature>
<sequence length="723" mass="81008">MKLWLVVVTFSLASAALGSRTRDCAASVSIDTDTHVRRSPASLWSSGRSSSCHERPPYFLSSQSSQVGDLAPEIHRHHWDDTAPSPQLDTLPQRARRRTSVSVAAAFTSPAILNARGYLPNQVQGYAPFQSAASTSKWGMRRKGGRRLQFDLLSQSINVRGGSQGETDDDVVDGNEYDEETDITSTKDDDNEMQQLRKQWSESVPSVPTIEWPITNTMLDDHGMEEGSFNTLADFDTTPHEAKDEKKTQQPTKALLIMDGFSPYHAQYLSGAAQHIYGAAVIHVLSDFMARYLYQVEEQTDHLSSRMPDLDKGDEVEAWKSLIPSEMEICGLYCESDSGLEDAERMGVALGLYPRCHDGINQARRDKFLMNQVVSEAGLDTVKQKLCQTLEEAEEFARELGLQEEDVSSSTLVVAKPLRGVASDDVHLCSNLPSIRAAFNKIYRSPVFGASVASKHDNVLFQEFAKGTEYAIDVVCRDGDRKVAALWKYDKRAVNGAPFVYFSTQLVSAEDEDGNVNKKVEQAVCDYVFSALEALDIRWGLSHVECIVEEIPDDADETKRIRVRLVEVNCRQHNTDFCPLASGTIGYNALDMVLAAYLGSDPKQQHKSEHGYPPETKHLRLEWDSFPTLPSTRARGAVVHFVSFVEGRISRIRYDVLEEVQELDSVMDMHVYPQFLEVGNEIGKTVDIRTDTGWAHIMNSDKDKFVSDYQRLVELMKDMFEVE</sequence>
<keyword evidence="2 4" id="KW-0547">Nucleotide-binding</keyword>
<keyword evidence="1" id="KW-0436">Ligase</keyword>
<gene>
    <name evidence="8" type="ORF">THAPS_6805</name>
</gene>
<name>B5YMI9_THAPS</name>
<evidence type="ECO:0000256" key="1">
    <source>
        <dbReference type="ARBA" id="ARBA00022598"/>
    </source>
</evidence>
<dbReference type="PANTHER" id="PTHR43585">
    <property type="entry name" value="FUMIPYRROLE BIOSYNTHESIS PROTEIN C"/>
    <property type="match status" value="1"/>
</dbReference>
<dbReference type="GeneID" id="7448982"/>
<reference evidence="8 9" key="2">
    <citation type="journal article" date="2008" name="Nature">
        <title>The Phaeodactylum genome reveals the evolutionary history of diatom genomes.</title>
        <authorList>
            <person name="Bowler C."/>
            <person name="Allen A.E."/>
            <person name="Badger J.H."/>
            <person name="Grimwood J."/>
            <person name="Jabbari K."/>
            <person name="Kuo A."/>
            <person name="Maheswari U."/>
            <person name="Martens C."/>
            <person name="Maumus F."/>
            <person name="Otillar R.P."/>
            <person name="Rayko E."/>
            <person name="Salamov A."/>
            <person name="Vandepoele K."/>
            <person name="Beszteri B."/>
            <person name="Gruber A."/>
            <person name="Heijde M."/>
            <person name="Katinka M."/>
            <person name="Mock T."/>
            <person name="Valentin K."/>
            <person name="Verret F."/>
            <person name="Berges J.A."/>
            <person name="Brownlee C."/>
            <person name="Cadoret J.P."/>
            <person name="Chiovitti A."/>
            <person name="Choi C.J."/>
            <person name="Coesel S."/>
            <person name="De Martino A."/>
            <person name="Detter J.C."/>
            <person name="Durkin C."/>
            <person name="Falciatore A."/>
            <person name="Fournet J."/>
            <person name="Haruta M."/>
            <person name="Huysman M.J."/>
            <person name="Jenkins B.D."/>
            <person name="Jiroutova K."/>
            <person name="Jorgensen R.E."/>
            <person name="Joubert Y."/>
            <person name="Kaplan A."/>
            <person name="Kroger N."/>
            <person name="Kroth P.G."/>
            <person name="La Roche J."/>
            <person name="Lindquist E."/>
            <person name="Lommer M."/>
            <person name="Martin-Jezequel V."/>
            <person name="Lopez P.J."/>
            <person name="Lucas S."/>
            <person name="Mangogna M."/>
            <person name="McGinnis K."/>
            <person name="Medlin L.K."/>
            <person name="Montsant A."/>
            <person name="Oudot-Le Secq M.P."/>
            <person name="Napoli C."/>
            <person name="Obornik M."/>
            <person name="Parker M.S."/>
            <person name="Petit J.L."/>
            <person name="Porcel B.M."/>
            <person name="Poulsen N."/>
            <person name="Robison M."/>
            <person name="Rychlewski L."/>
            <person name="Rynearson T.A."/>
            <person name="Schmutz J."/>
            <person name="Shapiro H."/>
            <person name="Siaut M."/>
            <person name="Stanley M."/>
            <person name="Sussman M.R."/>
            <person name="Taylor A.R."/>
            <person name="Vardi A."/>
            <person name="von Dassow P."/>
            <person name="Vyverman W."/>
            <person name="Willis A."/>
            <person name="Wyrwicz L.S."/>
            <person name="Rokhsar D.S."/>
            <person name="Weissenbach J."/>
            <person name="Armbrust E.V."/>
            <person name="Green B.R."/>
            <person name="Van de Peer Y."/>
            <person name="Grigoriev I.V."/>
        </authorList>
    </citation>
    <scope>NUCLEOTIDE SEQUENCE [LARGE SCALE GENOMIC DNA]</scope>
    <source>
        <strain evidence="8 9">CCMP1335</strain>
    </source>
</reference>
<dbReference type="RefSeq" id="XP_002296099.1">
    <property type="nucleotide sequence ID" value="XM_002296063.1"/>
</dbReference>
<feature type="signal peptide" evidence="6">
    <location>
        <begin position="1"/>
        <end position="18"/>
    </location>
</feature>
<dbReference type="EMBL" id="CP001160">
    <property type="protein sequence ID" value="ACI64816.1"/>
    <property type="molecule type" value="Genomic_DNA"/>
</dbReference>
<evidence type="ECO:0000256" key="5">
    <source>
        <dbReference type="SAM" id="MobiDB-lite"/>
    </source>
</evidence>
<dbReference type="PaxDb" id="35128-Thaps6805"/>
<proteinExistence type="predicted"/>
<dbReference type="GO" id="GO:0016874">
    <property type="term" value="F:ligase activity"/>
    <property type="evidence" value="ECO:0007669"/>
    <property type="project" value="UniProtKB-KW"/>
</dbReference>
<evidence type="ECO:0000259" key="7">
    <source>
        <dbReference type="PROSITE" id="PS50975"/>
    </source>
</evidence>
<keyword evidence="9" id="KW-1185">Reference proteome</keyword>
<accession>B5YMI9</accession>
<evidence type="ECO:0000313" key="8">
    <source>
        <dbReference type="EMBL" id="ACI64816.1"/>
    </source>
</evidence>
<dbReference type="GO" id="GO:0005524">
    <property type="term" value="F:ATP binding"/>
    <property type="evidence" value="ECO:0007669"/>
    <property type="project" value="UniProtKB-UniRule"/>
</dbReference>
<feature type="compositionally biased region" description="Acidic residues" evidence="5">
    <location>
        <begin position="166"/>
        <end position="182"/>
    </location>
</feature>
<dbReference type="Proteomes" id="UP000001449">
    <property type="component" value="Chromosome 7"/>
</dbReference>
<feature type="chain" id="PRO_5002841380" description="ATP-grasp domain-containing protein" evidence="6">
    <location>
        <begin position="19"/>
        <end position="723"/>
    </location>
</feature>
<keyword evidence="6" id="KW-0732">Signal</keyword>
<dbReference type="InterPro" id="IPR052032">
    <property type="entry name" value="ATP-dep_AA_Ligase"/>
</dbReference>
<evidence type="ECO:0000256" key="4">
    <source>
        <dbReference type="PROSITE-ProRule" id="PRU00409"/>
    </source>
</evidence>
<dbReference type="Gene3D" id="3.30.470.20">
    <property type="entry name" value="ATP-grasp fold, B domain"/>
    <property type="match status" value="1"/>
</dbReference>
<dbReference type="eggNOG" id="ENOG502S0EE">
    <property type="taxonomic scope" value="Eukaryota"/>
</dbReference>
<protein>
    <recommendedName>
        <fullName evidence="7">ATP-grasp domain-containing protein</fullName>
    </recommendedName>
</protein>